<organism evidence="2 3">
    <name type="scientific">Halomonas citrativorans</name>
    <dbReference type="NCBI Taxonomy" id="2742612"/>
    <lineage>
        <taxon>Bacteria</taxon>
        <taxon>Pseudomonadati</taxon>
        <taxon>Pseudomonadota</taxon>
        <taxon>Gammaproteobacteria</taxon>
        <taxon>Oceanospirillales</taxon>
        <taxon>Halomonadaceae</taxon>
        <taxon>Halomonas</taxon>
    </lineage>
</organism>
<accession>A0ABR9FGM2</accession>
<keyword evidence="1" id="KW-0472">Membrane</keyword>
<reference evidence="2 3" key="1">
    <citation type="submission" date="2020-07" db="EMBL/GenBank/DDBJ databases">
        <title>Halophilic bacteria isolated from french cheeses.</title>
        <authorList>
            <person name="Kothe C.I."/>
            <person name="Farah-Kraiem B."/>
            <person name="Renault P."/>
            <person name="Dridi B."/>
        </authorList>
    </citation>
    <scope>NUCLEOTIDE SEQUENCE [LARGE SCALE GENOMIC DNA]</scope>
    <source>
        <strain evidence="2 3">FME16</strain>
    </source>
</reference>
<dbReference type="Proteomes" id="UP000754821">
    <property type="component" value="Unassembled WGS sequence"/>
</dbReference>
<gene>
    <name evidence="2" type="ORF">EI163_15895</name>
</gene>
<keyword evidence="1" id="KW-0812">Transmembrane</keyword>
<keyword evidence="3" id="KW-1185">Reference proteome</keyword>
<feature type="transmembrane region" description="Helical" evidence="1">
    <location>
        <begin position="92"/>
        <end position="113"/>
    </location>
</feature>
<comment type="caution">
    <text evidence="2">The sequence shown here is derived from an EMBL/GenBank/DDBJ whole genome shotgun (WGS) entry which is preliminary data.</text>
</comment>
<protein>
    <submittedName>
        <fullName evidence="2">Uncharacterized protein</fullName>
    </submittedName>
</protein>
<feature type="transmembrane region" description="Helical" evidence="1">
    <location>
        <begin position="37"/>
        <end position="57"/>
    </location>
</feature>
<feature type="transmembrane region" description="Helical" evidence="1">
    <location>
        <begin position="125"/>
        <end position="150"/>
    </location>
</feature>
<name>A0ABR9FGM2_9GAMM</name>
<sequence>MYIRLMAFLLISLAIGYFSYGNLNAFTSVEFKEVMGVLLNVSSIIFAIIGAWIAIIYPSAIKSAIIDSRENNVKLIHRAVQDANYLSELFDIVMQSAIIIVFAIFIQVCMPIIKSFDYFGLSISLVKFCAFSFMLFATFVQVNSIISVVLKNYFLLRKVRGQNSNDVADHDI</sequence>
<proteinExistence type="predicted"/>
<dbReference type="EMBL" id="RRZC01000022">
    <property type="protein sequence ID" value="MBE0405022.1"/>
    <property type="molecule type" value="Genomic_DNA"/>
</dbReference>
<keyword evidence="1" id="KW-1133">Transmembrane helix</keyword>
<evidence type="ECO:0000256" key="1">
    <source>
        <dbReference type="SAM" id="Phobius"/>
    </source>
</evidence>
<evidence type="ECO:0000313" key="2">
    <source>
        <dbReference type="EMBL" id="MBE0405022.1"/>
    </source>
</evidence>
<dbReference type="RefSeq" id="WP_192528474.1">
    <property type="nucleotide sequence ID" value="NZ_RRZC01000022.1"/>
</dbReference>
<evidence type="ECO:0000313" key="3">
    <source>
        <dbReference type="Proteomes" id="UP000754821"/>
    </source>
</evidence>